<protein>
    <recommendedName>
        <fullName evidence="1">DUF6973 domain-containing protein</fullName>
    </recommendedName>
</protein>
<proteinExistence type="predicted"/>
<dbReference type="AlphaFoldDB" id="A0A9X4MVN4"/>
<evidence type="ECO:0000259" key="1">
    <source>
        <dbReference type="Pfam" id="PF22322"/>
    </source>
</evidence>
<dbReference type="InterPro" id="IPR054246">
    <property type="entry name" value="DUF6973"/>
</dbReference>
<keyword evidence="3" id="KW-1185">Reference proteome</keyword>
<comment type="caution">
    <text evidence="2">The sequence shown here is derived from an EMBL/GenBank/DDBJ whole genome shotgun (WGS) entry which is preliminary data.</text>
</comment>
<organism evidence="2 3">
    <name type="scientific">Profundicola chukchiensis</name>
    <dbReference type="NCBI Taxonomy" id="2961959"/>
    <lineage>
        <taxon>Bacteria</taxon>
        <taxon>Pseudomonadati</taxon>
        <taxon>Bacteroidota</taxon>
        <taxon>Flavobacteriia</taxon>
        <taxon>Flavobacteriales</taxon>
        <taxon>Weeksellaceae</taxon>
        <taxon>Profundicola</taxon>
    </lineage>
</organism>
<sequence length="133" mass="15847">MLFLLFSRPHLIPFIAFATLETMHISDKKFDDHSLDTKSNAYKHALWNILIAYHIQLFYRTPQEALNRTKRITDMHEECFKNKPEAEAMDLANNEIGRDIYLKAYEEFNRKPKKKILLQHLSAEQDSFIYLED</sequence>
<evidence type="ECO:0000313" key="3">
    <source>
        <dbReference type="Proteomes" id="UP001152599"/>
    </source>
</evidence>
<gene>
    <name evidence="2" type="ORF">NMK71_00660</name>
</gene>
<reference evidence="2" key="1">
    <citation type="submission" date="2022-07" db="EMBL/GenBank/DDBJ databases">
        <title>Description and genome-wide analysis of Profundicola chukchiensis gen. nov., sp. nov., marine bacteria isolated from bottom sediments of the Chukchi Sea.</title>
        <authorList>
            <person name="Romanenko L."/>
            <person name="Otstavnykh N."/>
            <person name="Kurilenko V."/>
            <person name="Eremeev V."/>
            <person name="Velansky P."/>
            <person name="Mikhailov V."/>
            <person name="Isaeva M."/>
        </authorList>
    </citation>
    <scope>NUCLEOTIDE SEQUENCE</scope>
    <source>
        <strain evidence="2">KMM 9713</strain>
    </source>
</reference>
<accession>A0A9X4MVN4</accession>
<dbReference type="RefSeq" id="WP_304419657.1">
    <property type="nucleotide sequence ID" value="NZ_JANCMU010000001.1"/>
</dbReference>
<dbReference type="EMBL" id="JANCMU010000001">
    <property type="protein sequence ID" value="MDG4944913.1"/>
    <property type="molecule type" value="Genomic_DNA"/>
</dbReference>
<feature type="domain" description="DUF6973" evidence="1">
    <location>
        <begin position="4"/>
        <end position="117"/>
    </location>
</feature>
<evidence type="ECO:0000313" key="2">
    <source>
        <dbReference type="EMBL" id="MDG4944913.1"/>
    </source>
</evidence>
<dbReference type="Proteomes" id="UP001152599">
    <property type="component" value="Unassembled WGS sequence"/>
</dbReference>
<name>A0A9X4MVN4_9FLAO</name>
<dbReference type="Pfam" id="PF22322">
    <property type="entry name" value="DUF6973"/>
    <property type="match status" value="1"/>
</dbReference>